<dbReference type="PANTHER" id="PTHR42879:SF2">
    <property type="entry name" value="3-OXOACYL-[ACYL-CARRIER-PROTEIN] REDUCTASE FABG"/>
    <property type="match status" value="1"/>
</dbReference>
<dbReference type="InterPro" id="IPR011284">
    <property type="entry name" value="3oxo_ACP_reduc"/>
</dbReference>
<evidence type="ECO:0000256" key="8">
    <source>
        <dbReference type="PIRSR" id="PIRSR611284-1"/>
    </source>
</evidence>
<dbReference type="InterPro" id="IPR020904">
    <property type="entry name" value="Sc_DH/Rdtase_CS"/>
</dbReference>
<keyword evidence="9 10" id="KW-0521">NADP</keyword>
<evidence type="ECO:0000256" key="6">
    <source>
        <dbReference type="ARBA" id="ARBA00023160"/>
    </source>
</evidence>
<feature type="binding site" evidence="9">
    <location>
        <begin position="154"/>
        <end position="158"/>
    </location>
    <ligand>
        <name>NADP(+)</name>
        <dbReference type="ChEBI" id="CHEBI:58349"/>
    </ligand>
</feature>
<comment type="similarity">
    <text evidence="2 10">Belongs to the short-chain dehydrogenases/reductases (SDR) family.</text>
</comment>
<evidence type="ECO:0000256" key="7">
    <source>
        <dbReference type="ARBA" id="ARBA00048508"/>
    </source>
</evidence>
<dbReference type="FunFam" id="3.40.50.720:FF:000173">
    <property type="entry name" value="3-oxoacyl-[acyl-carrier protein] reductase"/>
    <property type="match status" value="1"/>
</dbReference>
<dbReference type="Proteomes" id="UP000517106">
    <property type="component" value="Unassembled WGS sequence"/>
</dbReference>
<evidence type="ECO:0000256" key="2">
    <source>
        <dbReference type="ARBA" id="ARBA00006484"/>
    </source>
</evidence>
<dbReference type="PRINTS" id="PR00080">
    <property type="entry name" value="SDRFAMILY"/>
</dbReference>
<dbReference type="GO" id="GO:0006633">
    <property type="term" value="P:fatty acid biosynthetic process"/>
    <property type="evidence" value="ECO:0007669"/>
    <property type="project" value="UniProtKB-UniPathway"/>
</dbReference>
<comment type="function">
    <text evidence="10">Catalyzes the NADPH-dependent reduction of beta-ketoacyl-ACP substrates to beta-hydroxyacyl-ACP products, the first reductive step in the elongation cycle of fatty acid biosynthesis.</text>
</comment>
<dbReference type="SMART" id="SM00822">
    <property type="entry name" value="PKS_KR"/>
    <property type="match status" value="1"/>
</dbReference>
<organism evidence="12 13">
    <name type="scientific">Limosilactobacillus rudii</name>
    <dbReference type="NCBI Taxonomy" id="2759755"/>
    <lineage>
        <taxon>Bacteria</taxon>
        <taxon>Bacillati</taxon>
        <taxon>Bacillota</taxon>
        <taxon>Bacilli</taxon>
        <taxon>Lactobacillales</taxon>
        <taxon>Lactobacillaceae</taxon>
        <taxon>Limosilactobacillus</taxon>
    </lineage>
</organism>
<evidence type="ECO:0000313" key="13">
    <source>
        <dbReference type="Proteomes" id="UP000517106"/>
    </source>
</evidence>
<accession>A0A7W3YNK2</accession>
<dbReference type="PRINTS" id="PR00081">
    <property type="entry name" value="GDHRDH"/>
</dbReference>
<dbReference type="InterPro" id="IPR057326">
    <property type="entry name" value="KR_dom"/>
</dbReference>
<evidence type="ECO:0000256" key="1">
    <source>
        <dbReference type="ARBA" id="ARBA00005194"/>
    </source>
</evidence>
<feature type="binding site" evidence="9">
    <location>
        <position position="187"/>
    </location>
    <ligand>
        <name>NADP(+)</name>
        <dbReference type="ChEBI" id="CHEBI:58349"/>
    </ligand>
</feature>
<proteinExistence type="inferred from homology"/>
<feature type="domain" description="Ketoreductase" evidence="11">
    <location>
        <begin position="6"/>
        <end position="190"/>
    </location>
</feature>
<dbReference type="AlphaFoldDB" id="A0A7W3YNK2"/>
<dbReference type="RefSeq" id="WP_182596962.1">
    <property type="nucleotide sequence ID" value="NZ_JACIVA010000057.1"/>
</dbReference>
<comment type="caution">
    <text evidence="12">The sequence shown here is derived from an EMBL/GenBank/DDBJ whole genome shotgun (WGS) entry which is preliminary data.</text>
</comment>
<gene>
    <name evidence="12" type="primary">fabG</name>
    <name evidence="12" type="ORF">H5S09_09930</name>
</gene>
<dbReference type="NCBIfam" id="NF005559">
    <property type="entry name" value="PRK07231.1"/>
    <property type="match status" value="1"/>
</dbReference>
<dbReference type="GO" id="GO:0004316">
    <property type="term" value="F:3-oxoacyl-[acyl-carrier-protein] reductase (NADPH) activity"/>
    <property type="evidence" value="ECO:0007669"/>
    <property type="project" value="UniProtKB-UniRule"/>
</dbReference>
<evidence type="ECO:0000256" key="9">
    <source>
        <dbReference type="PIRSR" id="PIRSR611284-2"/>
    </source>
</evidence>
<evidence type="ECO:0000256" key="3">
    <source>
        <dbReference type="ARBA" id="ARBA00012948"/>
    </source>
</evidence>
<dbReference type="Pfam" id="PF13561">
    <property type="entry name" value="adh_short_C2"/>
    <property type="match status" value="1"/>
</dbReference>
<protein>
    <recommendedName>
        <fullName evidence="3 10">3-oxoacyl-[acyl-carrier-protein] reductase</fullName>
        <ecNumber evidence="3 10">1.1.1.100</ecNumber>
    </recommendedName>
</protein>
<dbReference type="SUPFAM" id="SSF51735">
    <property type="entry name" value="NAD(P)-binding Rossmann-fold domains"/>
    <property type="match status" value="1"/>
</dbReference>
<dbReference type="InterPro" id="IPR002347">
    <property type="entry name" value="SDR_fam"/>
</dbReference>
<name>A0A7W3YNK2_9LACO</name>
<comment type="catalytic activity">
    <reaction evidence="7 10">
        <text>a (3R)-hydroxyacyl-[ACP] + NADP(+) = a 3-oxoacyl-[ACP] + NADPH + H(+)</text>
        <dbReference type="Rhea" id="RHEA:17397"/>
        <dbReference type="Rhea" id="RHEA-COMP:9916"/>
        <dbReference type="Rhea" id="RHEA-COMP:9945"/>
        <dbReference type="ChEBI" id="CHEBI:15378"/>
        <dbReference type="ChEBI" id="CHEBI:57783"/>
        <dbReference type="ChEBI" id="CHEBI:58349"/>
        <dbReference type="ChEBI" id="CHEBI:78776"/>
        <dbReference type="ChEBI" id="CHEBI:78827"/>
        <dbReference type="EC" id="1.1.1.100"/>
    </reaction>
</comment>
<dbReference type="NCBIfam" id="NF009466">
    <property type="entry name" value="PRK12826.1-2"/>
    <property type="match status" value="1"/>
</dbReference>
<keyword evidence="10" id="KW-0444">Lipid biosynthesis</keyword>
<feature type="active site" description="Proton acceptor" evidence="8">
    <location>
        <position position="154"/>
    </location>
</feature>
<keyword evidence="13" id="KW-1185">Reference proteome</keyword>
<dbReference type="EMBL" id="JACIVA010000057">
    <property type="protein sequence ID" value="MBB1098253.1"/>
    <property type="molecule type" value="Genomic_DNA"/>
</dbReference>
<comment type="pathway">
    <text evidence="1 10">Lipid metabolism; fatty acid biosynthesis.</text>
</comment>
<feature type="binding site" evidence="9">
    <location>
        <begin position="12"/>
        <end position="15"/>
    </location>
    <ligand>
        <name>NADP(+)</name>
        <dbReference type="ChEBI" id="CHEBI:58349"/>
    </ligand>
</feature>
<dbReference type="PANTHER" id="PTHR42879">
    <property type="entry name" value="3-OXOACYL-(ACYL-CARRIER-PROTEIN) REDUCTASE"/>
    <property type="match status" value="1"/>
</dbReference>
<comment type="subunit">
    <text evidence="10">Homotetramer.</text>
</comment>
<dbReference type="InterPro" id="IPR050259">
    <property type="entry name" value="SDR"/>
</dbReference>
<dbReference type="EC" id="1.1.1.100" evidence="3 10"/>
<keyword evidence="5 10" id="KW-0560">Oxidoreductase</keyword>
<evidence type="ECO:0000259" key="11">
    <source>
        <dbReference type="SMART" id="SM00822"/>
    </source>
</evidence>
<keyword evidence="4 10" id="KW-0276">Fatty acid metabolism</keyword>
<sequence length="244" mass="26417">MELTSKTALITGSTRGIGAAIALTFAKAGCQVIINGRQADIPESLREQLELINANYQYIQADIADKDSISNLVNKIYDTNSKIDILINNAGITNDKLMMRMKESDFDRVLNINLRGTFMVTQQVFKRMLKQKSGCIVNLASVVGLHGNIGQANYAASKAGVIGLTKTIAQEGALRGIRCNAIAPGMIASDMTDALNDRVKDEILNNIPLKRLGNPNEVAQTAKFLVENDYITGQTIVIDGGMTI</sequence>
<keyword evidence="10" id="KW-0443">Lipid metabolism</keyword>
<dbReference type="CDD" id="cd05333">
    <property type="entry name" value="BKR_SDR_c"/>
    <property type="match status" value="1"/>
</dbReference>
<dbReference type="InterPro" id="IPR036291">
    <property type="entry name" value="NAD(P)-bd_dom_sf"/>
</dbReference>
<reference evidence="12 13" key="1">
    <citation type="submission" date="2020-07" db="EMBL/GenBank/DDBJ databases">
        <title>Description of Limosilactobacillus balticus sp. nov., Limosilactobacillus agrestis sp. nov., Limosilactobacillus albertensis sp. nov., Limosilactobacillus rudii sp. nov., Limosilactobacillus fastidiosus sp. nov., five novel Limosilactobacillus species isolated from the vertebrate gastrointestinal tract, and proposal of 6 subspecies of Limosilactobacillus reuteri adapted to the gastrointestinal tract of specific vertebrate hosts.</title>
        <authorList>
            <person name="Li F."/>
            <person name="Cheng C."/>
            <person name="Zheng J."/>
            <person name="Quevedo R.M."/>
            <person name="Li J."/>
            <person name="Roos S."/>
            <person name="Gaenzle M.G."/>
            <person name="Walter J."/>
        </authorList>
    </citation>
    <scope>NUCLEOTIDE SEQUENCE [LARGE SCALE GENOMIC DNA]</scope>
    <source>
        <strain evidence="12 13">STM2_1</strain>
    </source>
</reference>
<evidence type="ECO:0000256" key="5">
    <source>
        <dbReference type="ARBA" id="ARBA00023002"/>
    </source>
</evidence>
<keyword evidence="6 10" id="KW-0275">Fatty acid biosynthesis</keyword>
<evidence type="ECO:0000256" key="4">
    <source>
        <dbReference type="ARBA" id="ARBA00022832"/>
    </source>
</evidence>
<dbReference type="Gene3D" id="3.40.50.720">
    <property type="entry name" value="NAD(P)-binding Rossmann-like Domain"/>
    <property type="match status" value="1"/>
</dbReference>
<feature type="binding site" evidence="9">
    <location>
        <position position="89"/>
    </location>
    <ligand>
        <name>NADP(+)</name>
        <dbReference type="ChEBI" id="CHEBI:58349"/>
    </ligand>
</feature>
<evidence type="ECO:0000256" key="10">
    <source>
        <dbReference type="RuleBase" id="RU366074"/>
    </source>
</evidence>
<dbReference type="NCBIfam" id="TIGR01830">
    <property type="entry name" value="3oxo_ACP_reduc"/>
    <property type="match status" value="1"/>
</dbReference>
<dbReference type="PROSITE" id="PS00061">
    <property type="entry name" value="ADH_SHORT"/>
    <property type="match status" value="1"/>
</dbReference>
<evidence type="ECO:0000313" key="12">
    <source>
        <dbReference type="EMBL" id="MBB1098253.1"/>
    </source>
</evidence>
<dbReference type="GO" id="GO:0051287">
    <property type="term" value="F:NAD binding"/>
    <property type="evidence" value="ECO:0007669"/>
    <property type="project" value="UniProtKB-UniRule"/>
</dbReference>
<dbReference type="UniPathway" id="UPA00094"/>